<feature type="transmembrane region" description="Helical" evidence="1">
    <location>
        <begin position="69"/>
        <end position="87"/>
    </location>
</feature>
<feature type="signal peptide" evidence="2">
    <location>
        <begin position="1"/>
        <end position="26"/>
    </location>
</feature>
<evidence type="ECO:0008006" key="4">
    <source>
        <dbReference type="Google" id="ProtNLM"/>
    </source>
</evidence>
<dbReference type="AlphaFoldDB" id="G0U1W8"/>
<accession>G0U1W8</accession>
<evidence type="ECO:0000256" key="2">
    <source>
        <dbReference type="SAM" id="SignalP"/>
    </source>
</evidence>
<reference evidence="3" key="1">
    <citation type="journal article" date="2012" name="Proc. Natl. Acad. Sci. U.S.A.">
        <title>Antigenic diversity is generated by distinct evolutionary mechanisms in African trypanosome species.</title>
        <authorList>
            <person name="Jackson A.P."/>
            <person name="Berry A."/>
            <person name="Aslett M."/>
            <person name="Allison H.C."/>
            <person name="Burton P."/>
            <person name="Vavrova-Anderson J."/>
            <person name="Brown R."/>
            <person name="Browne H."/>
            <person name="Corton N."/>
            <person name="Hauser H."/>
            <person name="Gamble J."/>
            <person name="Gilderthorp R."/>
            <person name="Marcello L."/>
            <person name="McQuillan J."/>
            <person name="Otto T.D."/>
            <person name="Quail M.A."/>
            <person name="Sanders M.J."/>
            <person name="van Tonder A."/>
            <person name="Ginger M.L."/>
            <person name="Field M.C."/>
            <person name="Barry J.D."/>
            <person name="Hertz-Fowler C."/>
            <person name="Berriman M."/>
        </authorList>
    </citation>
    <scope>NUCLEOTIDE SEQUENCE</scope>
    <source>
        <strain evidence="3">Y486</strain>
    </source>
</reference>
<proteinExistence type="predicted"/>
<keyword evidence="1" id="KW-1133">Transmembrane helix</keyword>
<feature type="transmembrane region" description="Helical" evidence="1">
    <location>
        <begin position="93"/>
        <end position="111"/>
    </location>
</feature>
<keyword evidence="1" id="KW-0472">Membrane</keyword>
<organism evidence="3">
    <name type="scientific">Trypanosoma vivax (strain Y486)</name>
    <dbReference type="NCBI Taxonomy" id="1055687"/>
    <lineage>
        <taxon>Eukaryota</taxon>
        <taxon>Discoba</taxon>
        <taxon>Euglenozoa</taxon>
        <taxon>Kinetoplastea</taxon>
        <taxon>Metakinetoplastina</taxon>
        <taxon>Trypanosomatida</taxon>
        <taxon>Trypanosomatidae</taxon>
        <taxon>Trypanosoma</taxon>
        <taxon>Duttonella</taxon>
    </lineage>
</organism>
<dbReference type="VEuPathDB" id="TriTrypDB:TvY486_0900910"/>
<protein>
    <recommendedName>
        <fullName evidence="4">Secreted protein</fullName>
    </recommendedName>
</protein>
<sequence length="113" mass="12981">MSCFSLFPSSQLTSFLLLPCSHLCCSGRDNEGGRRCISSHRSRYNERVRRSGSVLLHHCLNLYTQRGTYCFLSFTLYVPYPCLFFVILYKLQALSSCNSMLAFLLLTLLPFTF</sequence>
<evidence type="ECO:0000256" key="1">
    <source>
        <dbReference type="SAM" id="Phobius"/>
    </source>
</evidence>
<dbReference type="EMBL" id="HE573025">
    <property type="protein sequence ID" value="CCC50268.1"/>
    <property type="molecule type" value="Genomic_DNA"/>
</dbReference>
<keyword evidence="1" id="KW-0812">Transmembrane</keyword>
<gene>
    <name evidence="3" type="ORF">TVY486_0900910</name>
</gene>
<keyword evidence="2" id="KW-0732">Signal</keyword>
<evidence type="ECO:0000313" key="3">
    <source>
        <dbReference type="EMBL" id="CCC50268.1"/>
    </source>
</evidence>
<feature type="chain" id="PRO_5003409827" description="Secreted protein" evidence="2">
    <location>
        <begin position="27"/>
        <end position="113"/>
    </location>
</feature>
<name>G0U1W8_TRYVY</name>